<evidence type="ECO:0008006" key="3">
    <source>
        <dbReference type="Google" id="ProtNLM"/>
    </source>
</evidence>
<evidence type="ECO:0000313" key="1">
    <source>
        <dbReference type="EMBL" id="RMC04376.1"/>
    </source>
</evidence>
<keyword evidence="2" id="KW-1185">Reference proteome</keyword>
<dbReference type="Gene3D" id="1.10.375.10">
    <property type="entry name" value="Human Immunodeficiency Virus Type 1 Capsid Protein"/>
    <property type="match status" value="1"/>
</dbReference>
<dbReference type="OrthoDB" id="9212633at2759"/>
<dbReference type="InterPro" id="IPR050195">
    <property type="entry name" value="Primate_lentivir_Gag_pol-like"/>
</dbReference>
<sequence length="304" mass="35070">MLELKLQRVRSKLHSNREGKRYMLTMVEATTGWLETYPVPHATARNTILGLKKQVRDLSSTFLHTVLESAEMHFYRLALNVENAHPAFQAVRDFLMDDPPPPIPNLEDSQKCFDDLQLTDWHEVRREICKEENLNPLAMPVIFSQQAGGPRTWTAIPSQDIKELRKAIKDSGICSPYFKQLLKSTLEGHTLTPNDCKTLAGIILTDSQYMLWEFKWRRLLTNVLQMYRQCPDVDLRTLTMSKLTGDPPDDQNDNQVNLPRIALDDIKKMAREAFVPIQPAGSFEKAYNLISQIHLNHLPHLWIE</sequence>
<proteinExistence type="predicted"/>
<evidence type="ECO:0000313" key="2">
    <source>
        <dbReference type="Proteomes" id="UP000269221"/>
    </source>
</evidence>
<dbReference type="PANTHER" id="PTHR40389:SF3">
    <property type="entry name" value="IGE-BINDING PROTEIN"/>
    <property type="match status" value="1"/>
</dbReference>
<name>A0A3M0JTL0_HIRRU</name>
<dbReference type="GO" id="GO:0016032">
    <property type="term" value="P:viral process"/>
    <property type="evidence" value="ECO:0007669"/>
    <property type="project" value="InterPro"/>
</dbReference>
<protein>
    <recommendedName>
        <fullName evidence="3">Core shell protein Gag P30 domain-containing protein</fullName>
    </recommendedName>
</protein>
<dbReference type="Pfam" id="PF00607">
    <property type="entry name" value="Gag_p24"/>
    <property type="match status" value="1"/>
</dbReference>
<accession>A0A3M0JTL0</accession>
<reference evidence="1 2" key="1">
    <citation type="submission" date="2018-07" db="EMBL/GenBank/DDBJ databases">
        <title>A high quality draft genome assembly of the barn swallow (H. rustica rustica).</title>
        <authorList>
            <person name="Formenti G."/>
            <person name="Chiara M."/>
            <person name="Poveda L."/>
            <person name="Francoijs K.-J."/>
            <person name="Bonisoli-Alquati A."/>
            <person name="Canova L."/>
            <person name="Gianfranceschi L."/>
            <person name="Horner D.S."/>
            <person name="Saino N."/>
        </authorList>
    </citation>
    <scope>NUCLEOTIDE SEQUENCE [LARGE SCALE GENOMIC DNA]</scope>
    <source>
        <strain evidence="1">Chelidonia</strain>
        <tissue evidence="1">Blood</tissue>
    </source>
</reference>
<comment type="caution">
    <text evidence="1">The sequence shown here is derived from an EMBL/GenBank/DDBJ whole genome shotgun (WGS) entry which is preliminary data.</text>
</comment>
<organism evidence="1 2">
    <name type="scientific">Hirundo rustica rustica</name>
    <dbReference type="NCBI Taxonomy" id="333673"/>
    <lineage>
        <taxon>Eukaryota</taxon>
        <taxon>Metazoa</taxon>
        <taxon>Chordata</taxon>
        <taxon>Craniata</taxon>
        <taxon>Vertebrata</taxon>
        <taxon>Euteleostomi</taxon>
        <taxon>Archelosauria</taxon>
        <taxon>Archosauria</taxon>
        <taxon>Dinosauria</taxon>
        <taxon>Saurischia</taxon>
        <taxon>Theropoda</taxon>
        <taxon>Coelurosauria</taxon>
        <taxon>Aves</taxon>
        <taxon>Neognathae</taxon>
        <taxon>Neoaves</taxon>
        <taxon>Telluraves</taxon>
        <taxon>Australaves</taxon>
        <taxon>Passeriformes</taxon>
        <taxon>Sylvioidea</taxon>
        <taxon>Hirundinidae</taxon>
        <taxon>Hirundo</taxon>
    </lineage>
</organism>
<dbReference type="EMBL" id="QRBI01000126">
    <property type="protein sequence ID" value="RMC04376.1"/>
    <property type="molecule type" value="Genomic_DNA"/>
</dbReference>
<dbReference type="InterPro" id="IPR008919">
    <property type="entry name" value="Retrov_capsid_N"/>
</dbReference>
<dbReference type="PANTHER" id="PTHR40389">
    <property type="entry name" value="ENDOGENOUS RETROVIRUS GROUP K MEMBER 24 GAG POLYPROTEIN-RELATED"/>
    <property type="match status" value="1"/>
</dbReference>
<gene>
    <name evidence="1" type="ORF">DUI87_19197</name>
</gene>
<dbReference type="Proteomes" id="UP000269221">
    <property type="component" value="Unassembled WGS sequence"/>
</dbReference>
<dbReference type="SUPFAM" id="SSF47943">
    <property type="entry name" value="Retrovirus capsid protein, N-terminal core domain"/>
    <property type="match status" value="1"/>
</dbReference>
<dbReference type="AlphaFoldDB" id="A0A3M0JTL0"/>